<comment type="similarity">
    <text evidence="1 6">Belongs to the RNase T2 family.</text>
</comment>
<evidence type="ECO:0000256" key="6">
    <source>
        <dbReference type="RuleBase" id="RU004328"/>
    </source>
</evidence>
<keyword evidence="10" id="KW-1185">Reference proteome</keyword>
<dbReference type="VEuPathDB" id="FungiDB:F4678DRAFT_411881"/>
<dbReference type="InterPro" id="IPR033130">
    <property type="entry name" value="RNase_T2_His_AS_2"/>
</dbReference>
<dbReference type="GO" id="GO:0005576">
    <property type="term" value="C:extracellular region"/>
    <property type="evidence" value="ECO:0007669"/>
    <property type="project" value="TreeGrafter"/>
</dbReference>
<keyword evidence="7" id="KW-0175">Coiled coil</keyword>
<dbReference type="InterPro" id="IPR036430">
    <property type="entry name" value="RNase_T2-like_sf"/>
</dbReference>
<feature type="region of interest" description="Disordered" evidence="8">
    <location>
        <begin position="448"/>
        <end position="481"/>
    </location>
</feature>
<dbReference type="AlphaFoldDB" id="A0A9W8ND43"/>
<dbReference type="EC" id="4.6.1.19" evidence="2"/>
<keyword evidence="3" id="KW-0255">Endonuclease</keyword>
<sequence>MAPTISLRSLFTYANNLVSQIPLLSGVPGSLVPSVFGPNHISSSQSPTRFPYESNHEESPDFGSITPYDPLSGSPSCPLDGPTSCNNQSAADSCCFIYPGGRLLLTQFWDDEIHVEGGEEDWTLHGLWPDLCDGSYDQFCGMTPRFANITAVLEHYDQGELIGFMNRYWVANYGTNEHLWAHEYNKHATCINTLAPSCYGDSYTPGLEVVDYFVRAFGLFRMLDTYYALDRAGITPDSSKTYALADIEAALEEYSGSRVILKCSRHGVLHEAWYVWFVKGSLQSGEFVPARDSFKARVGGSSSWLNGWQQNGHAQNHGLLAVAAKLRSSVALQPVHTIALDGERNKGRCCLWTRRQLDNKRNRPNSNVCWTLNIPSISRWAEALPAARFAWATSPASRSAFNMESLRGQLAETQGALTERNKKFRELRAEQKAWLEDKATLEARVARLESENASRQKAPPTPGDEPKSHSTPKGQQDVDGDETVTIKRSRMEQAEKQFQRLADELSERNKQCDALTVKLTQLIPTSTLELNDNEAVVRWNQLRERISTLSTEHIVKSFSPGLPLSTRAKDEFKMLSPHWKSYTSTPNVGSYLLRALIWRYILRYFEVPCRALGRDVSTQLGAIAGTLRKSLPDTEYHSWRIRTASLLHKAHSIDTGLIDETVAKVQAAVSPLVRDATSAALEGSIRGIVETTAKLSAAFDLSNFVVLMFNKPGGSLMHSFPYVEELMDMTVKLGGHETVDLMVTPSLLKRGVDYSVMVKADVVC</sequence>
<evidence type="ECO:0000256" key="7">
    <source>
        <dbReference type="SAM" id="Coils"/>
    </source>
</evidence>
<dbReference type="Proteomes" id="UP001148614">
    <property type="component" value="Unassembled WGS sequence"/>
</dbReference>
<comment type="caution">
    <text evidence="9">The sequence shown here is derived from an EMBL/GenBank/DDBJ whole genome shotgun (WGS) entry which is preliminary data.</text>
</comment>
<evidence type="ECO:0000256" key="3">
    <source>
        <dbReference type="ARBA" id="ARBA00022759"/>
    </source>
</evidence>
<evidence type="ECO:0000313" key="10">
    <source>
        <dbReference type="Proteomes" id="UP001148614"/>
    </source>
</evidence>
<dbReference type="GO" id="GO:0003723">
    <property type="term" value="F:RNA binding"/>
    <property type="evidence" value="ECO:0007669"/>
    <property type="project" value="InterPro"/>
</dbReference>
<keyword evidence="4" id="KW-1015">Disulfide bond</keyword>
<dbReference type="PANTHER" id="PTHR11240:SF22">
    <property type="entry name" value="RIBONUCLEASE T2"/>
    <property type="match status" value="1"/>
</dbReference>
<gene>
    <name evidence="9" type="ORF">NPX13_g6135</name>
</gene>
<accession>A0A9W8ND43</accession>
<dbReference type="PANTHER" id="PTHR11240">
    <property type="entry name" value="RIBONUCLEASE T2"/>
    <property type="match status" value="1"/>
</dbReference>
<reference evidence="9" key="1">
    <citation type="submission" date="2022-07" db="EMBL/GenBank/DDBJ databases">
        <title>Genome Sequence of Xylaria arbuscula.</title>
        <authorList>
            <person name="Buettner E."/>
        </authorList>
    </citation>
    <scope>NUCLEOTIDE SEQUENCE</scope>
    <source>
        <strain evidence="9">VT107</strain>
    </source>
</reference>
<organism evidence="9 10">
    <name type="scientific">Xylaria arbuscula</name>
    <dbReference type="NCBI Taxonomy" id="114810"/>
    <lineage>
        <taxon>Eukaryota</taxon>
        <taxon>Fungi</taxon>
        <taxon>Dikarya</taxon>
        <taxon>Ascomycota</taxon>
        <taxon>Pezizomycotina</taxon>
        <taxon>Sordariomycetes</taxon>
        <taxon>Xylariomycetidae</taxon>
        <taxon>Xylariales</taxon>
        <taxon>Xylariaceae</taxon>
        <taxon>Xylaria</taxon>
    </lineage>
</organism>
<dbReference type="VEuPathDB" id="FungiDB:F4678DRAFT_3400"/>
<dbReference type="PROSITE" id="PS00531">
    <property type="entry name" value="RNASE_T2_2"/>
    <property type="match status" value="1"/>
</dbReference>
<evidence type="ECO:0000256" key="4">
    <source>
        <dbReference type="ARBA" id="ARBA00023157"/>
    </source>
</evidence>
<evidence type="ECO:0000256" key="2">
    <source>
        <dbReference type="ARBA" id="ARBA00012571"/>
    </source>
</evidence>
<dbReference type="GO" id="GO:0006401">
    <property type="term" value="P:RNA catabolic process"/>
    <property type="evidence" value="ECO:0007669"/>
    <property type="project" value="TreeGrafter"/>
</dbReference>
<proteinExistence type="inferred from homology"/>
<keyword evidence="3" id="KW-0378">Hydrolase</keyword>
<dbReference type="CDD" id="cd01061">
    <property type="entry name" value="RNase_T2_euk"/>
    <property type="match status" value="1"/>
</dbReference>
<dbReference type="EMBL" id="JANPWZ010001051">
    <property type="protein sequence ID" value="KAJ3569271.1"/>
    <property type="molecule type" value="Genomic_DNA"/>
</dbReference>
<feature type="region of interest" description="Disordered" evidence="8">
    <location>
        <begin position="43"/>
        <end position="67"/>
    </location>
</feature>
<evidence type="ECO:0000256" key="5">
    <source>
        <dbReference type="PIRSR" id="PIRSR633697-1"/>
    </source>
</evidence>
<dbReference type="PROSITE" id="PS00530">
    <property type="entry name" value="RNASE_T2_1"/>
    <property type="match status" value="1"/>
</dbReference>
<feature type="active site" evidence="5">
    <location>
        <position position="125"/>
    </location>
</feature>
<name>A0A9W8ND43_9PEZI</name>
<evidence type="ECO:0000256" key="8">
    <source>
        <dbReference type="SAM" id="MobiDB-lite"/>
    </source>
</evidence>
<evidence type="ECO:0000313" key="9">
    <source>
        <dbReference type="EMBL" id="KAJ3569271.1"/>
    </source>
</evidence>
<dbReference type="InterPro" id="IPR001568">
    <property type="entry name" value="RNase_T2-like"/>
</dbReference>
<evidence type="ECO:0000256" key="1">
    <source>
        <dbReference type="ARBA" id="ARBA00007469"/>
    </source>
</evidence>
<dbReference type="GO" id="GO:0033897">
    <property type="term" value="F:ribonuclease T2 activity"/>
    <property type="evidence" value="ECO:0007669"/>
    <property type="project" value="UniProtKB-EC"/>
</dbReference>
<dbReference type="InterPro" id="IPR018188">
    <property type="entry name" value="RNase_T2_His_AS_1"/>
</dbReference>
<keyword evidence="3" id="KW-0540">Nuclease</keyword>
<dbReference type="Pfam" id="PF00445">
    <property type="entry name" value="Ribonuclease_T2"/>
    <property type="match status" value="1"/>
</dbReference>
<dbReference type="InterPro" id="IPR033697">
    <property type="entry name" value="Ribonuclease_T2_eukaryotic"/>
</dbReference>
<feature type="coiled-coil region" evidence="7">
    <location>
        <begin position="484"/>
        <end position="511"/>
    </location>
</feature>
<feature type="active site" evidence="5">
    <location>
        <position position="187"/>
    </location>
</feature>
<protein>
    <recommendedName>
        <fullName evidence="2">ribonuclease T2</fullName>
        <ecNumber evidence="2">4.6.1.19</ecNumber>
    </recommendedName>
</protein>
<dbReference type="Gene3D" id="3.90.730.10">
    <property type="entry name" value="Ribonuclease T2-like"/>
    <property type="match status" value="1"/>
</dbReference>
<feature type="active site" evidence="5">
    <location>
        <position position="183"/>
    </location>
</feature>
<dbReference type="SUPFAM" id="SSF55895">
    <property type="entry name" value="Ribonuclease Rh-like"/>
    <property type="match status" value="1"/>
</dbReference>